<keyword evidence="3" id="KW-1185">Reference proteome</keyword>
<comment type="caution">
    <text evidence="2">The sequence shown here is derived from an EMBL/GenBank/DDBJ whole genome shotgun (WGS) entry which is preliminary data.</text>
</comment>
<dbReference type="InterPro" id="IPR035986">
    <property type="entry name" value="PKD_dom_sf"/>
</dbReference>
<organism evidence="2 3">
    <name type="scientific">Hymenobacter negativus</name>
    <dbReference type="NCBI Taxonomy" id="2795026"/>
    <lineage>
        <taxon>Bacteria</taxon>
        <taxon>Pseudomonadati</taxon>
        <taxon>Bacteroidota</taxon>
        <taxon>Cytophagia</taxon>
        <taxon>Cytophagales</taxon>
        <taxon>Hymenobacteraceae</taxon>
        <taxon>Hymenobacter</taxon>
    </lineage>
</organism>
<protein>
    <submittedName>
        <fullName evidence="2">Gliding motility-associated C-terminal domain-containing protein</fullName>
    </submittedName>
</protein>
<dbReference type="Proteomes" id="UP000664369">
    <property type="component" value="Unassembled WGS sequence"/>
</dbReference>
<accession>A0ABS3QAT3</accession>
<dbReference type="EMBL" id="JAGETZ010000002">
    <property type="protein sequence ID" value="MBO2008369.1"/>
    <property type="molecule type" value="Genomic_DNA"/>
</dbReference>
<dbReference type="SUPFAM" id="SSF49299">
    <property type="entry name" value="PKD domain"/>
    <property type="match status" value="3"/>
</dbReference>
<feature type="signal peptide" evidence="1">
    <location>
        <begin position="1"/>
        <end position="26"/>
    </location>
</feature>
<dbReference type="RefSeq" id="WP_208173905.1">
    <property type="nucleotide sequence ID" value="NZ_JAGETZ010000002.1"/>
</dbReference>
<sequence>MFKLLSVGWLALAGRLLVLSCLLAQAAAAQTAPTFDMAARVLAPGANSRPFSHDIAVDAAGNSYVSGQFSGSVRLGSTTVSSAGAGSTYIAKIDATGSYRWIVTINTNGNNGALGMGVNSVNLAVDAAGNLRVAGSFSGPTLTLGNITLTNAGGSDLFVGRLDTNGNWLSAVRAGGASNETVSRITLDGSGNAYLTGAFSDAATFGSSVLTTAGAEDLFVARLDANNIWRWAVRGGSNGYDLATDVALDAAGHAYIAGMVSGTGGQLGVFAVPRAMVVAQLDAATGAYQRVTSVLPGSATSLTSGFFIGRLAVDAAGVCYLAGRYLGSLTFGAYTVSSIGTTVSLDDVFVAKLDAAGTWQWARTAGGTYGASCAGIAVDDRDGIYISGSFRGLTQFGSITLVSQNISLLFDDIYVAKLDATGNWLWAVPAGGQQDDRETSFALGPFATPYVVGEYFSPAMNFGPLAVPGDPTLLTSTFVARMQPNRLRIAGDSVLCSGGGTLLTASTLGTGMRWRWNTGAATASITVTQPGTYTVTATFPNGYSLSETYRVRGIPPPTVAITGNAGYLCPGTPRQLTAVAAGAVAWGWSTGETTPSITITQPGTYSVTAAFSTACTATAQAVVVGNEVRISGRLQLCPGQSTTLTATATGAAVTGYRWDTGATTPTLLVRQAGTYRVTATFADGCQLTATHTVGPPVAKVASVSGDTILCRGTTLTLTALNPDALSYRWNTGATTPTVAIAQPGTYGVVLTYAGGCTSRDSLRVLPAYVIPTGLTLGADTTMCLEEPLLLRAPAVAGPGVSLSWSDGSHGPTLTVRENGVYSLRISTSCESITLRRGVSYTSCLLIPNVITPNEDQQNDRFFVRNMTGGDWDLTLYNRWGRQVYHTTAYHQEWGRDAAPGLYYYILRRPIVNVLYKGWLEVIR</sequence>
<name>A0ABS3QAT3_9BACT</name>
<feature type="chain" id="PRO_5045093351" evidence="1">
    <location>
        <begin position="27"/>
        <end position="923"/>
    </location>
</feature>
<gene>
    <name evidence="2" type="ORF">J4E00_04845</name>
</gene>
<dbReference type="PANTHER" id="PTHR35580:SF1">
    <property type="entry name" value="PHYTASE-LIKE DOMAIN-CONTAINING PROTEIN"/>
    <property type="match status" value="1"/>
</dbReference>
<dbReference type="Pfam" id="PF13585">
    <property type="entry name" value="CHU_C"/>
    <property type="match status" value="1"/>
</dbReference>
<reference evidence="2 3" key="1">
    <citation type="submission" date="2021-03" db="EMBL/GenBank/DDBJ databases">
        <authorList>
            <person name="Kim M.K."/>
        </authorList>
    </citation>
    <scope>NUCLEOTIDE SEQUENCE [LARGE SCALE GENOMIC DNA]</scope>
    <source>
        <strain evidence="2 3">BT442</strain>
    </source>
</reference>
<proteinExistence type="predicted"/>
<evidence type="ECO:0000256" key="1">
    <source>
        <dbReference type="SAM" id="SignalP"/>
    </source>
</evidence>
<keyword evidence="1" id="KW-0732">Signal</keyword>
<dbReference type="InterPro" id="IPR052918">
    <property type="entry name" value="Motility_Chemotaxis_Reg"/>
</dbReference>
<dbReference type="PANTHER" id="PTHR35580">
    <property type="entry name" value="CELL SURFACE GLYCOPROTEIN (S-LAYER PROTEIN)-LIKE PROTEIN"/>
    <property type="match status" value="1"/>
</dbReference>
<evidence type="ECO:0000313" key="3">
    <source>
        <dbReference type="Proteomes" id="UP000664369"/>
    </source>
</evidence>
<evidence type="ECO:0000313" key="2">
    <source>
        <dbReference type="EMBL" id="MBO2008369.1"/>
    </source>
</evidence>